<dbReference type="Gene3D" id="3.40.630.30">
    <property type="match status" value="1"/>
</dbReference>
<accession>A0ABW5ZII9</accession>
<evidence type="ECO:0008006" key="3">
    <source>
        <dbReference type="Google" id="ProtNLM"/>
    </source>
</evidence>
<organism evidence="1 2">
    <name type="scientific">Jeotgalibacillus terrae</name>
    <dbReference type="NCBI Taxonomy" id="587735"/>
    <lineage>
        <taxon>Bacteria</taxon>
        <taxon>Bacillati</taxon>
        <taxon>Bacillota</taxon>
        <taxon>Bacilli</taxon>
        <taxon>Bacillales</taxon>
        <taxon>Caryophanaceae</taxon>
        <taxon>Jeotgalibacillus</taxon>
    </lineage>
</organism>
<comment type="caution">
    <text evidence="1">The sequence shown here is derived from an EMBL/GenBank/DDBJ whole genome shotgun (WGS) entry which is preliminary data.</text>
</comment>
<reference evidence="2" key="1">
    <citation type="journal article" date="2019" name="Int. J. Syst. Evol. Microbiol.">
        <title>The Global Catalogue of Microorganisms (GCM) 10K type strain sequencing project: providing services to taxonomists for standard genome sequencing and annotation.</title>
        <authorList>
            <consortium name="The Broad Institute Genomics Platform"/>
            <consortium name="The Broad Institute Genome Sequencing Center for Infectious Disease"/>
            <person name="Wu L."/>
            <person name="Ma J."/>
        </authorList>
    </citation>
    <scope>NUCLEOTIDE SEQUENCE [LARGE SCALE GENOMIC DNA]</scope>
    <source>
        <strain evidence="2">KCTC 13528</strain>
    </source>
</reference>
<dbReference type="RefSeq" id="WP_204728890.1">
    <property type="nucleotide sequence ID" value="NZ_JAFBDK010000005.1"/>
</dbReference>
<evidence type="ECO:0000313" key="2">
    <source>
        <dbReference type="Proteomes" id="UP001597561"/>
    </source>
</evidence>
<sequence>MFQIEHPETLNIDKLNHALREALSPVSGLLRQKSYHHLCTATFKQTIVGIGISWGNEFHPHGERIAIITDPHITQQKELTESLFHKLKRHLQTERYAHAMWSFNGDNDILNKVAVHNHFKLVRITYMPVLQIESVLEDLNKVDEAENLIPLEEVITQPELKRALFQLIKENYTATHLDSPVAEEPLAVWEKTLLDDSPDLKRSYIQFTDRVTGYVMLHPVSEQEVEVGWAGVGESQDLGLLQQIMKKQLIELKTRGFSKVTPEVDTTSHFAMSLFSLTDLKKEPALNTYQLSFHKGDPK</sequence>
<gene>
    <name evidence="1" type="ORF">ACFS5P_10615</name>
</gene>
<evidence type="ECO:0000313" key="1">
    <source>
        <dbReference type="EMBL" id="MFD2912327.1"/>
    </source>
</evidence>
<dbReference type="SUPFAM" id="SSF55729">
    <property type="entry name" value="Acyl-CoA N-acyltransferases (Nat)"/>
    <property type="match status" value="1"/>
</dbReference>
<protein>
    <recommendedName>
        <fullName evidence="3">N-acetyltransferase domain-containing protein</fullName>
    </recommendedName>
</protein>
<name>A0ABW5ZII9_9BACL</name>
<keyword evidence="2" id="KW-1185">Reference proteome</keyword>
<dbReference type="EMBL" id="JBHUPG010000019">
    <property type="protein sequence ID" value="MFD2912327.1"/>
    <property type="molecule type" value="Genomic_DNA"/>
</dbReference>
<proteinExistence type="predicted"/>
<dbReference type="Proteomes" id="UP001597561">
    <property type="component" value="Unassembled WGS sequence"/>
</dbReference>
<dbReference type="InterPro" id="IPR016181">
    <property type="entry name" value="Acyl_CoA_acyltransferase"/>
</dbReference>